<dbReference type="InterPro" id="IPR036055">
    <property type="entry name" value="LDL_receptor-like_sf"/>
</dbReference>
<evidence type="ECO:0000256" key="5">
    <source>
        <dbReference type="PROSITE-ProRule" id="PRU00196"/>
    </source>
</evidence>
<comment type="caution">
    <text evidence="5">Lacks conserved residue(s) required for the propagation of feature annotation.</text>
</comment>
<dbReference type="AlphaFoldDB" id="Q4SPF8"/>
<reference evidence="9" key="1">
    <citation type="journal article" date="2004" name="Nature">
        <title>Genome duplication in the teleost fish Tetraodon nigroviridis reveals the early vertebrate proto-karyotype.</title>
        <authorList>
            <person name="Jaillon O."/>
            <person name="Aury J.-M."/>
            <person name="Brunet F."/>
            <person name="Petit J.-L."/>
            <person name="Stange-Thomann N."/>
            <person name="Mauceli E."/>
            <person name="Bouneau L."/>
            <person name="Fischer C."/>
            <person name="Ozouf-Costaz C."/>
            <person name="Bernot A."/>
            <person name="Nicaud S."/>
            <person name="Jaffe D."/>
            <person name="Fisher S."/>
            <person name="Lutfalla G."/>
            <person name="Dossat C."/>
            <person name="Segurens B."/>
            <person name="Dasilva C."/>
            <person name="Salanoubat M."/>
            <person name="Levy M."/>
            <person name="Boudet N."/>
            <person name="Castellano S."/>
            <person name="Anthouard V."/>
            <person name="Jubin C."/>
            <person name="Castelli V."/>
            <person name="Katinka M."/>
            <person name="Vacherie B."/>
            <person name="Biemont C."/>
            <person name="Skalli Z."/>
            <person name="Cattolico L."/>
            <person name="Poulain J."/>
            <person name="De Berardinis V."/>
            <person name="Cruaud C."/>
            <person name="Duprat S."/>
            <person name="Brottier P."/>
            <person name="Coutanceau J.-P."/>
            <person name="Gouzy J."/>
            <person name="Parra G."/>
            <person name="Lardier G."/>
            <person name="Chapple C."/>
            <person name="McKernan K.J."/>
            <person name="McEwan P."/>
            <person name="Bosak S."/>
            <person name="Kellis M."/>
            <person name="Volff J.-N."/>
            <person name="Guigo R."/>
            <person name="Zody M.C."/>
            <person name="Mesirov J."/>
            <person name="Lindblad-Toh K."/>
            <person name="Birren B."/>
            <person name="Nusbaum C."/>
            <person name="Kahn D."/>
            <person name="Robinson-Rechavi M."/>
            <person name="Laudet V."/>
            <person name="Schachter V."/>
            <person name="Quetier F."/>
            <person name="Saurin W."/>
            <person name="Scarpelli C."/>
            <person name="Wincker P."/>
            <person name="Lander E.S."/>
            <person name="Weissenbach J."/>
            <person name="Roest Crollius H."/>
        </authorList>
    </citation>
    <scope>NUCLEOTIDE SEQUENCE [LARGE SCALE GENOMIC DNA]</scope>
</reference>
<dbReference type="InterPro" id="IPR036772">
    <property type="entry name" value="SRCR-like_dom_sf"/>
</dbReference>
<dbReference type="SUPFAM" id="SSF56487">
    <property type="entry name" value="SRCR-like"/>
    <property type="match status" value="1"/>
</dbReference>
<accession>Q4SPF8</accession>
<feature type="transmembrane region" description="Helical" evidence="7">
    <location>
        <begin position="50"/>
        <end position="70"/>
    </location>
</feature>
<evidence type="ECO:0000256" key="2">
    <source>
        <dbReference type="ARBA" id="ARBA00022801"/>
    </source>
</evidence>
<evidence type="ECO:0000256" key="6">
    <source>
        <dbReference type="SAM" id="MobiDB-lite"/>
    </source>
</evidence>
<evidence type="ECO:0000256" key="4">
    <source>
        <dbReference type="ARBA" id="ARBA00023157"/>
    </source>
</evidence>
<dbReference type="OrthoDB" id="6380398at2759"/>
<reference evidence="9" key="2">
    <citation type="submission" date="2004-02" db="EMBL/GenBank/DDBJ databases">
        <authorList>
            <consortium name="Genoscope"/>
            <consortium name="Whitehead Institute Centre for Genome Research"/>
        </authorList>
    </citation>
    <scope>NUCLEOTIDE SEQUENCE</scope>
</reference>
<keyword evidence="2" id="KW-0378">Hydrolase</keyword>
<evidence type="ECO:0000256" key="1">
    <source>
        <dbReference type="ARBA" id="ARBA00022670"/>
    </source>
</evidence>
<dbReference type="GO" id="GO:0006508">
    <property type="term" value="P:proteolysis"/>
    <property type="evidence" value="ECO:0007669"/>
    <property type="project" value="UniProtKB-KW"/>
</dbReference>
<keyword evidence="3" id="KW-0720">Serine protease</keyword>
<keyword evidence="1" id="KW-0645">Protease</keyword>
<keyword evidence="4" id="KW-1015">Disulfide bond</keyword>
<dbReference type="GO" id="GO:0016020">
    <property type="term" value="C:membrane"/>
    <property type="evidence" value="ECO:0007669"/>
    <property type="project" value="InterPro"/>
</dbReference>
<dbReference type="Pfam" id="PF15494">
    <property type="entry name" value="SRCR_2"/>
    <property type="match status" value="1"/>
</dbReference>
<dbReference type="InterPro" id="IPR002172">
    <property type="entry name" value="LDrepeatLR_classA_rpt"/>
</dbReference>
<protein>
    <submittedName>
        <fullName evidence="9">(spotted green pufferfish) hypothetical protein</fullName>
    </submittedName>
</protein>
<dbReference type="GO" id="GO:0008236">
    <property type="term" value="F:serine-type peptidase activity"/>
    <property type="evidence" value="ECO:0007669"/>
    <property type="project" value="UniProtKB-KW"/>
</dbReference>
<keyword evidence="7" id="KW-0812">Transmembrane</keyword>
<dbReference type="Gene3D" id="3.10.250.10">
    <property type="entry name" value="SRCR-like domain"/>
    <property type="match status" value="1"/>
</dbReference>
<dbReference type="InterPro" id="IPR001190">
    <property type="entry name" value="SRCR"/>
</dbReference>
<organism evidence="9">
    <name type="scientific">Tetraodon nigroviridis</name>
    <name type="common">Spotted green pufferfish</name>
    <name type="synonym">Chelonodon nigroviridis</name>
    <dbReference type="NCBI Taxonomy" id="99883"/>
    <lineage>
        <taxon>Eukaryota</taxon>
        <taxon>Metazoa</taxon>
        <taxon>Chordata</taxon>
        <taxon>Craniata</taxon>
        <taxon>Vertebrata</taxon>
        <taxon>Euteleostomi</taxon>
        <taxon>Actinopterygii</taxon>
        <taxon>Neopterygii</taxon>
        <taxon>Teleostei</taxon>
        <taxon>Neoteleostei</taxon>
        <taxon>Acanthomorphata</taxon>
        <taxon>Eupercaria</taxon>
        <taxon>Tetraodontiformes</taxon>
        <taxon>Tetradontoidea</taxon>
        <taxon>Tetraodontidae</taxon>
        <taxon>Tetraodon</taxon>
    </lineage>
</organism>
<dbReference type="PROSITE" id="PS50287">
    <property type="entry name" value="SRCR_2"/>
    <property type="match status" value="1"/>
</dbReference>
<keyword evidence="7" id="KW-0472">Membrane</keyword>
<evidence type="ECO:0000259" key="8">
    <source>
        <dbReference type="PROSITE" id="PS50287"/>
    </source>
</evidence>
<sequence length="203" mass="22812">MALWVALTVPEDSTRPLNPRQPVAPRQGHHRRPMKAPKTEKTKWSKRKRVLTVFLVVVILAILATTAFFIKQLIDSKYFFCKRSVRFIPLEQACDGKDDCAGGEDELTCLSREKVNTTFPVRLMSAHHVLQVYSPGSGWRSVCSDGWTQQHTETACQTLGYTYKPQSSKVPVEDLIQSLKTGPFTAIREGSASTPIHQATIDR</sequence>
<dbReference type="CDD" id="cd00112">
    <property type="entry name" value="LDLa"/>
    <property type="match status" value="1"/>
</dbReference>
<dbReference type="EMBL" id="CAAE01014537">
    <property type="protein sequence ID" value="CAF97474.1"/>
    <property type="molecule type" value="Genomic_DNA"/>
</dbReference>
<name>Q4SPF8_TETNG</name>
<proteinExistence type="predicted"/>
<dbReference type="Gene3D" id="4.10.400.10">
    <property type="entry name" value="Low-density Lipoprotein Receptor"/>
    <property type="match status" value="1"/>
</dbReference>
<gene>
    <name evidence="9" type="ORF">GSTENG00014853001</name>
</gene>
<dbReference type="KEGG" id="tng:GSTEN00014853G001"/>
<evidence type="ECO:0000256" key="3">
    <source>
        <dbReference type="ARBA" id="ARBA00022825"/>
    </source>
</evidence>
<comment type="caution">
    <text evidence="9">The sequence shown here is derived from an EMBL/GenBank/DDBJ whole genome shotgun (WGS) entry which is preliminary data.</text>
</comment>
<feature type="domain" description="SRCR" evidence="8">
    <location>
        <begin position="130"/>
        <end position="160"/>
    </location>
</feature>
<evidence type="ECO:0000313" key="9">
    <source>
        <dbReference type="EMBL" id="CAF97474.1"/>
    </source>
</evidence>
<keyword evidence="7" id="KW-1133">Transmembrane helix</keyword>
<dbReference type="SUPFAM" id="SSF57424">
    <property type="entry name" value="LDL receptor-like module"/>
    <property type="match status" value="1"/>
</dbReference>
<feature type="region of interest" description="Disordered" evidence="6">
    <location>
        <begin position="13"/>
        <end position="41"/>
    </location>
</feature>
<evidence type="ECO:0000256" key="7">
    <source>
        <dbReference type="SAM" id="Phobius"/>
    </source>
</evidence>